<dbReference type="Pfam" id="PF00584">
    <property type="entry name" value="SecE"/>
    <property type="match status" value="1"/>
</dbReference>
<reference evidence="11" key="1">
    <citation type="submission" date="2016-10" db="EMBL/GenBank/DDBJ databases">
        <authorList>
            <person name="Varghese N."/>
            <person name="Submissions S."/>
        </authorList>
    </citation>
    <scope>NUCLEOTIDE SEQUENCE [LARGE SCALE GENOMIC DNA]</scope>
    <source>
        <strain evidence="11">ATCC 43811</strain>
    </source>
</reference>
<dbReference type="HAMAP" id="MF_00422">
    <property type="entry name" value="SecE"/>
    <property type="match status" value="1"/>
</dbReference>
<accession>A0A1I1D2C4</accession>
<dbReference type="GO" id="GO:0008320">
    <property type="term" value="F:protein transmembrane transporter activity"/>
    <property type="evidence" value="ECO:0007669"/>
    <property type="project" value="UniProtKB-UniRule"/>
</dbReference>
<evidence type="ECO:0000256" key="5">
    <source>
        <dbReference type="ARBA" id="ARBA00022927"/>
    </source>
</evidence>
<sequence>MTKLLEFLKGSVEELKKASWPSKDEVVRASVAVLIFVAVFSALLFGIDWIVRILLQGLMR</sequence>
<dbReference type="RefSeq" id="WP_092317319.1">
    <property type="nucleotide sequence ID" value="NZ_FOKY01000001.1"/>
</dbReference>
<evidence type="ECO:0000313" key="10">
    <source>
        <dbReference type="EMBL" id="SFB68486.1"/>
    </source>
</evidence>
<name>A0A1I1D2C4_BREAD</name>
<comment type="subunit">
    <text evidence="9">Component of the Sec protein translocase complex. Heterotrimer consisting of SecY, SecE and SecG subunits. The heterotrimers can form oligomers, although 1 heterotrimer is thought to be able to translocate proteins. Interacts with the ribosome. Interacts with SecDF, and other proteins may be involved. Interacts with SecA.</text>
</comment>
<evidence type="ECO:0000256" key="4">
    <source>
        <dbReference type="ARBA" id="ARBA00022692"/>
    </source>
</evidence>
<protein>
    <recommendedName>
        <fullName evidence="9">Protein translocase subunit SecE</fullName>
    </recommendedName>
</protein>
<dbReference type="GO" id="GO:0005886">
    <property type="term" value="C:plasma membrane"/>
    <property type="evidence" value="ECO:0007669"/>
    <property type="project" value="UniProtKB-SubCell"/>
</dbReference>
<comment type="similarity">
    <text evidence="9">Belongs to the SecE/SEC61-gamma family.</text>
</comment>
<dbReference type="InterPro" id="IPR001901">
    <property type="entry name" value="Translocase_SecE/Sec61-g"/>
</dbReference>
<gene>
    <name evidence="9" type="primary">secE</name>
    <name evidence="10" type="ORF">SAMN02745150_00182</name>
</gene>
<evidence type="ECO:0000256" key="1">
    <source>
        <dbReference type="ARBA" id="ARBA00004370"/>
    </source>
</evidence>
<keyword evidence="6 9" id="KW-1133">Transmembrane helix</keyword>
<keyword evidence="3 9" id="KW-1003">Cell membrane</keyword>
<dbReference type="GO" id="GO:0043952">
    <property type="term" value="P:protein transport by the Sec complex"/>
    <property type="evidence" value="ECO:0007669"/>
    <property type="project" value="UniProtKB-UniRule"/>
</dbReference>
<dbReference type="STRING" id="34097.SAMN02745150_00182"/>
<keyword evidence="5 9" id="KW-0653">Protein transport</keyword>
<dbReference type="Gene3D" id="1.20.5.1030">
    <property type="entry name" value="Preprotein translocase secy subunit"/>
    <property type="match status" value="1"/>
</dbReference>
<dbReference type="InterPro" id="IPR005807">
    <property type="entry name" value="SecE_bac"/>
</dbReference>
<evidence type="ECO:0000256" key="3">
    <source>
        <dbReference type="ARBA" id="ARBA00022475"/>
    </source>
</evidence>
<dbReference type="PROSITE" id="PS01067">
    <property type="entry name" value="SECE_SEC61G"/>
    <property type="match status" value="1"/>
</dbReference>
<dbReference type="PANTHER" id="PTHR33910">
    <property type="entry name" value="PROTEIN TRANSLOCASE SUBUNIT SECE"/>
    <property type="match status" value="1"/>
</dbReference>
<feature type="transmembrane region" description="Helical" evidence="9">
    <location>
        <begin position="29"/>
        <end position="51"/>
    </location>
</feature>
<dbReference type="NCBIfam" id="TIGR00964">
    <property type="entry name" value="secE_bact"/>
    <property type="match status" value="1"/>
</dbReference>
<dbReference type="AlphaFoldDB" id="A0A1I1D2C4"/>
<keyword evidence="7 9" id="KW-0811">Translocation</keyword>
<dbReference type="OrthoDB" id="9799073at2"/>
<dbReference type="GO" id="GO:0006605">
    <property type="term" value="P:protein targeting"/>
    <property type="evidence" value="ECO:0007669"/>
    <property type="project" value="UniProtKB-UniRule"/>
</dbReference>
<comment type="subcellular location">
    <subcellularLocation>
        <location evidence="9">Cell membrane</location>
        <topology evidence="9">Single-pass membrane protein</topology>
    </subcellularLocation>
    <subcellularLocation>
        <location evidence="1">Membrane</location>
    </subcellularLocation>
</comment>
<organism evidence="10 11">
    <name type="scientific">Brevinema andersonii</name>
    <dbReference type="NCBI Taxonomy" id="34097"/>
    <lineage>
        <taxon>Bacteria</taxon>
        <taxon>Pseudomonadati</taxon>
        <taxon>Spirochaetota</taxon>
        <taxon>Spirochaetia</taxon>
        <taxon>Brevinematales</taxon>
        <taxon>Brevinemataceae</taxon>
        <taxon>Brevinema</taxon>
    </lineage>
</organism>
<dbReference type="GO" id="GO:0009306">
    <property type="term" value="P:protein secretion"/>
    <property type="evidence" value="ECO:0007669"/>
    <property type="project" value="UniProtKB-UniRule"/>
</dbReference>
<evidence type="ECO:0000313" key="11">
    <source>
        <dbReference type="Proteomes" id="UP000240042"/>
    </source>
</evidence>
<dbReference type="InterPro" id="IPR038379">
    <property type="entry name" value="SecE_sf"/>
</dbReference>
<evidence type="ECO:0000256" key="9">
    <source>
        <dbReference type="HAMAP-Rule" id="MF_00422"/>
    </source>
</evidence>
<dbReference type="PANTHER" id="PTHR33910:SF1">
    <property type="entry name" value="PROTEIN TRANSLOCASE SUBUNIT SECE"/>
    <property type="match status" value="1"/>
</dbReference>
<evidence type="ECO:0000256" key="6">
    <source>
        <dbReference type="ARBA" id="ARBA00022989"/>
    </source>
</evidence>
<comment type="function">
    <text evidence="9">Essential subunit of the Sec protein translocation channel SecYEG. Clamps together the 2 halves of SecY. May contact the channel plug during translocation.</text>
</comment>
<keyword evidence="11" id="KW-1185">Reference proteome</keyword>
<proteinExistence type="inferred from homology"/>
<dbReference type="EMBL" id="FOKY01000001">
    <property type="protein sequence ID" value="SFB68486.1"/>
    <property type="molecule type" value="Genomic_DNA"/>
</dbReference>
<evidence type="ECO:0000256" key="7">
    <source>
        <dbReference type="ARBA" id="ARBA00023010"/>
    </source>
</evidence>
<dbReference type="GO" id="GO:0065002">
    <property type="term" value="P:intracellular protein transmembrane transport"/>
    <property type="evidence" value="ECO:0007669"/>
    <property type="project" value="UniProtKB-UniRule"/>
</dbReference>
<evidence type="ECO:0000256" key="2">
    <source>
        <dbReference type="ARBA" id="ARBA00022448"/>
    </source>
</evidence>
<dbReference type="Proteomes" id="UP000240042">
    <property type="component" value="Unassembled WGS sequence"/>
</dbReference>
<keyword evidence="2 9" id="KW-0813">Transport</keyword>
<keyword evidence="4 9" id="KW-0812">Transmembrane</keyword>
<keyword evidence="8 9" id="KW-0472">Membrane</keyword>
<evidence type="ECO:0000256" key="8">
    <source>
        <dbReference type="ARBA" id="ARBA00023136"/>
    </source>
</evidence>